<protein>
    <submittedName>
        <fullName evidence="6">Lysozyme</fullName>
    </submittedName>
</protein>
<keyword evidence="5" id="KW-0732">Signal</keyword>
<dbReference type="RefSeq" id="WP_136563638.1">
    <property type="nucleotide sequence ID" value="NZ_STGW01000011.1"/>
</dbReference>
<feature type="signal peptide" evidence="5">
    <location>
        <begin position="1"/>
        <end position="16"/>
    </location>
</feature>
<feature type="chain" id="PRO_5039650557" evidence="5">
    <location>
        <begin position="17"/>
        <end position="267"/>
    </location>
</feature>
<reference evidence="6 7" key="1">
    <citation type="journal article" date="2009" name="Int. J. Syst. Evol. Microbiol.">
        <title>Nocardioides caeni sp. nov., isolated from wastewater.</title>
        <authorList>
            <person name="Yoon J.H."/>
            <person name="Kang S.J."/>
            <person name="Park S."/>
            <person name="Kim W."/>
            <person name="Oh T.K."/>
        </authorList>
    </citation>
    <scope>NUCLEOTIDE SEQUENCE [LARGE SCALE GENOMIC DNA]</scope>
    <source>
        <strain evidence="6 7">DSM 23134</strain>
    </source>
</reference>
<feature type="compositionally biased region" description="Low complexity" evidence="4">
    <location>
        <begin position="42"/>
        <end position="56"/>
    </location>
</feature>
<feature type="compositionally biased region" description="Pro residues" evidence="4">
    <location>
        <begin position="26"/>
        <end position="41"/>
    </location>
</feature>
<dbReference type="Gene3D" id="3.20.20.80">
    <property type="entry name" value="Glycosidases"/>
    <property type="match status" value="1"/>
</dbReference>
<dbReference type="InterPro" id="IPR017853">
    <property type="entry name" value="GH"/>
</dbReference>
<feature type="region of interest" description="Disordered" evidence="4">
    <location>
        <begin position="26"/>
        <end position="68"/>
    </location>
</feature>
<sequence>MRSRYVALGTVLLALAGCGGTGPGDLPPAPSASLVTPPPSTATPITPATTPATTPAPASPKAPSPAARSRLGIDASYHQGDIDWAQVAEAGIEFAYLKATEGTGFTDPRFAEHRTAATRTGIDVAGYHYFQLCSDGRAQAEHFLSVLGAAEPAIPPALDLELAGSCSTPPPAEDLLAQVRTFLDTVDRTTGTRTVVYLYPEFEERYGFADDLAEHPQWVRRLGDRPPRRAWQIWQYDDAGTVPGINGGVDLNRTGGNSRTPRDVPPS</sequence>
<dbReference type="GO" id="GO:0003796">
    <property type="term" value="F:lysozyme activity"/>
    <property type="evidence" value="ECO:0007669"/>
    <property type="project" value="InterPro"/>
</dbReference>
<dbReference type="AlphaFoldDB" id="A0A4S8N2P0"/>
<comment type="similarity">
    <text evidence="1">Belongs to the glycosyl hydrolase 25 family.</text>
</comment>
<keyword evidence="3" id="KW-0326">Glycosidase</keyword>
<dbReference type="GO" id="GO:0009253">
    <property type="term" value="P:peptidoglycan catabolic process"/>
    <property type="evidence" value="ECO:0007669"/>
    <property type="project" value="InterPro"/>
</dbReference>
<dbReference type="GO" id="GO:0016052">
    <property type="term" value="P:carbohydrate catabolic process"/>
    <property type="evidence" value="ECO:0007669"/>
    <property type="project" value="TreeGrafter"/>
</dbReference>
<dbReference type="InterPro" id="IPR018077">
    <property type="entry name" value="Glyco_hydro_fam25_subgr"/>
</dbReference>
<evidence type="ECO:0000313" key="6">
    <source>
        <dbReference type="EMBL" id="THV10045.1"/>
    </source>
</evidence>
<comment type="caution">
    <text evidence="6">The sequence shown here is derived from an EMBL/GenBank/DDBJ whole genome shotgun (WGS) entry which is preliminary data.</text>
</comment>
<dbReference type="SMART" id="SM00641">
    <property type="entry name" value="Glyco_25"/>
    <property type="match status" value="1"/>
</dbReference>
<evidence type="ECO:0000256" key="1">
    <source>
        <dbReference type="ARBA" id="ARBA00010646"/>
    </source>
</evidence>
<evidence type="ECO:0000313" key="7">
    <source>
        <dbReference type="Proteomes" id="UP000307087"/>
    </source>
</evidence>
<dbReference type="SUPFAM" id="SSF51445">
    <property type="entry name" value="(Trans)glycosidases"/>
    <property type="match status" value="1"/>
</dbReference>
<dbReference type="PROSITE" id="PS51257">
    <property type="entry name" value="PROKAR_LIPOPROTEIN"/>
    <property type="match status" value="1"/>
</dbReference>
<dbReference type="InterPro" id="IPR002053">
    <property type="entry name" value="Glyco_hydro_25"/>
</dbReference>
<dbReference type="PROSITE" id="PS51904">
    <property type="entry name" value="GLYCOSYL_HYDROL_F25_2"/>
    <property type="match status" value="1"/>
</dbReference>
<dbReference type="Pfam" id="PF01183">
    <property type="entry name" value="Glyco_hydro_25"/>
    <property type="match status" value="1"/>
</dbReference>
<evidence type="ECO:0000256" key="4">
    <source>
        <dbReference type="SAM" id="MobiDB-lite"/>
    </source>
</evidence>
<proteinExistence type="inferred from homology"/>
<name>A0A4S8N2P0_9ACTN</name>
<evidence type="ECO:0000256" key="3">
    <source>
        <dbReference type="ARBA" id="ARBA00023295"/>
    </source>
</evidence>
<gene>
    <name evidence="6" type="ORF">E9934_14600</name>
</gene>
<evidence type="ECO:0000256" key="2">
    <source>
        <dbReference type="ARBA" id="ARBA00022801"/>
    </source>
</evidence>
<evidence type="ECO:0000256" key="5">
    <source>
        <dbReference type="SAM" id="SignalP"/>
    </source>
</evidence>
<keyword evidence="7" id="KW-1185">Reference proteome</keyword>
<dbReference type="EMBL" id="STGW01000011">
    <property type="protein sequence ID" value="THV10045.1"/>
    <property type="molecule type" value="Genomic_DNA"/>
</dbReference>
<dbReference type="PANTHER" id="PTHR34135:SF2">
    <property type="entry name" value="LYSOZYME"/>
    <property type="match status" value="1"/>
</dbReference>
<dbReference type="PANTHER" id="PTHR34135">
    <property type="entry name" value="LYSOZYME"/>
    <property type="match status" value="1"/>
</dbReference>
<dbReference type="OrthoDB" id="287365at2"/>
<dbReference type="Proteomes" id="UP000307087">
    <property type="component" value="Unassembled WGS sequence"/>
</dbReference>
<dbReference type="GO" id="GO:0016998">
    <property type="term" value="P:cell wall macromolecule catabolic process"/>
    <property type="evidence" value="ECO:0007669"/>
    <property type="project" value="InterPro"/>
</dbReference>
<accession>A0A4S8N2P0</accession>
<feature type="region of interest" description="Disordered" evidence="4">
    <location>
        <begin position="244"/>
        <end position="267"/>
    </location>
</feature>
<organism evidence="6 7">
    <name type="scientific">Nocardioides caeni</name>
    <dbReference type="NCBI Taxonomy" id="574700"/>
    <lineage>
        <taxon>Bacteria</taxon>
        <taxon>Bacillati</taxon>
        <taxon>Actinomycetota</taxon>
        <taxon>Actinomycetes</taxon>
        <taxon>Propionibacteriales</taxon>
        <taxon>Nocardioidaceae</taxon>
        <taxon>Nocardioides</taxon>
    </lineage>
</organism>
<keyword evidence="2" id="KW-0378">Hydrolase</keyword>